<reference evidence="3 4" key="1">
    <citation type="submission" date="2020-04" db="EMBL/GenBank/DDBJ databases">
        <authorList>
            <person name="Hitch T.C.A."/>
            <person name="Wylensek D."/>
            <person name="Clavel T."/>
        </authorList>
    </citation>
    <scope>NUCLEOTIDE SEQUENCE [LARGE SCALE GENOMIC DNA]</scope>
    <source>
        <strain evidence="3 4">WCA-386-APC-2A</strain>
    </source>
</reference>
<dbReference type="PANTHER" id="PTHR34985">
    <property type="entry name" value="SLR0554 PROTEIN"/>
    <property type="match status" value="1"/>
</dbReference>
<organism evidence="3 4">
    <name type="scientific">Megasphaera elsdenii</name>
    <dbReference type="NCBI Taxonomy" id="907"/>
    <lineage>
        <taxon>Bacteria</taxon>
        <taxon>Bacillati</taxon>
        <taxon>Bacillota</taxon>
        <taxon>Negativicutes</taxon>
        <taxon>Veillonellales</taxon>
        <taxon>Veillonellaceae</taxon>
        <taxon>Megasphaera</taxon>
    </lineage>
</organism>
<dbReference type="InterPro" id="IPR027417">
    <property type="entry name" value="P-loop_NTPase"/>
</dbReference>
<evidence type="ECO:0000256" key="1">
    <source>
        <dbReference type="SAM" id="MobiDB-lite"/>
    </source>
</evidence>
<dbReference type="Proteomes" id="UP000536773">
    <property type="component" value="Unassembled WGS sequence"/>
</dbReference>
<gene>
    <name evidence="3" type="ORF">HG933_12000</name>
</gene>
<proteinExistence type="predicted"/>
<dbReference type="SUPFAM" id="SSF52540">
    <property type="entry name" value="P-loop containing nucleoside triphosphate hydrolases"/>
    <property type="match status" value="1"/>
</dbReference>
<dbReference type="InterPro" id="IPR007936">
    <property type="entry name" value="VapE-like_dom"/>
</dbReference>
<dbReference type="RefSeq" id="WP_169014079.1">
    <property type="nucleotide sequence ID" value="NZ_JABBJH010000036.1"/>
</dbReference>
<feature type="domain" description="Virulence-associated protein E-like" evidence="2">
    <location>
        <begin position="114"/>
        <end position="337"/>
    </location>
</feature>
<dbReference type="PANTHER" id="PTHR34985:SF1">
    <property type="entry name" value="SLR0554 PROTEIN"/>
    <property type="match status" value="1"/>
</dbReference>
<evidence type="ECO:0000313" key="4">
    <source>
        <dbReference type="Proteomes" id="UP000536773"/>
    </source>
</evidence>
<dbReference type="AlphaFoldDB" id="A0A848EVZ2"/>
<sequence length="430" mass="49336">MSNTDNNTTPWNWPVVDLDIRHGQSRNIPIPSALENVEYALKKLDIKVRYNQMTKEIELTGGKLLTHAPLDVGITQIRSQLTTHHLRISKTETWDAVAAIAAKHLYSPVCEYLKKCHQNWDGKAHIDDLFRLLKLDPKVQQTPEFCKVLLEKWLISAVKLAFNTGDTAAQGVLILVGPQGIGKTRFLYRLLPHSDWGADGITLDPSSRDDTMRIMRFWIVELGEVGNTIRKERMDALKQYITQKQDVFRKPYARSAEMIPRRTIFLGTVNELPGEGFLRDLTGNRRYWPIAISQVLDLPLDRDQLWGYIMHRAFDCQAPHYLNTAELVQLESMNTQHLLLSTEERLLLDSLDWNAPLNHWHRMTATDLCDEINIGPQNNRKVGRALQNIARRDSRLKTPSNHHHREYLVPPTKTPSWASPDRTEESGTAP</sequence>
<dbReference type="EMBL" id="JABBJH010000036">
    <property type="protein sequence ID" value="NMK40072.1"/>
    <property type="molecule type" value="Genomic_DNA"/>
</dbReference>
<accession>A0A848EVZ2</accession>
<evidence type="ECO:0000259" key="2">
    <source>
        <dbReference type="Pfam" id="PF05272"/>
    </source>
</evidence>
<dbReference type="Pfam" id="PF05272">
    <property type="entry name" value="VapE-like_dom"/>
    <property type="match status" value="1"/>
</dbReference>
<feature type="region of interest" description="Disordered" evidence="1">
    <location>
        <begin position="392"/>
        <end position="430"/>
    </location>
</feature>
<comment type="caution">
    <text evidence="3">The sequence shown here is derived from an EMBL/GenBank/DDBJ whole genome shotgun (WGS) entry which is preliminary data.</text>
</comment>
<evidence type="ECO:0000313" key="3">
    <source>
        <dbReference type="EMBL" id="NMK40072.1"/>
    </source>
</evidence>
<protein>
    <recommendedName>
        <fullName evidence="2">Virulence-associated protein E-like domain-containing protein</fullName>
    </recommendedName>
</protein>
<name>A0A848EVZ2_MEGEL</name>
<feature type="compositionally biased region" description="Basic and acidic residues" evidence="1">
    <location>
        <begin position="421"/>
        <end position="430"/>
    </location>
</feature>